<organism evidence="2 3">
    <name type="scientific">Sclerotinia nivalis</name>
    <dbReference type="NCBI Taxonomy" id="352851"/>
    <lineage>
        <taxon>Eukaryota</taxon>
        <taxon>Fungi</taxon>
        <taxon>Dikarya</taxon>
        <taxon>Ascomycota</taxon>
        <taxon>Pezizomycotina</taxon>
        <taxon>Leotiomycetes</taxon>
        <taxon>Helotiales</taxon>
        <taxon>Sclerotiniaceae</taxon>
        <taxon>Sclerotinia</taxon>
    </lineage>
</organism>
<reference evidence="2" key="1">
    <citation type="submission" date="2022-11" db="EMBL/GenBank/DDBJ databases">
        <title>Genome Resource of Sclerotinia nivalis Strain SnTB1, a Plant Pathogen Isolated from American Ginseng.</title>
        <authorList>
            <person name="Fan S."/>
        </authorList>
    </citation>
    <scope>NUCLEOTIDE SEQUENCE</scope>
    <source>
        <strain evidence="2">SnTB1</strain>
    </source>
</reference>
<dbReference type="Pfam" id="PF02137">
    <property type="entry name" value="A_deamin"/>
    <property type="match status" value="1"/>
</dbReference>
<comment type="caution">
    <text evidence="2">The sequence shown here is derived from an EMBL/GenBank/DDBJ whole genome shotgun (WGS) entry which is preliminary data.</text>
</comment>
<feature type="domain" description="A to I editase" evidence="1">
    <location>
        <begin position="60"/>
        <end position="356"/>
    </location>
</feature>
<proteinExistence type="predicted"/>
<protein>
    <recommendedName>
        <fullName evidence="1">A to I editase domain-containing protein</fullName>
    </recommendedName>
</protein>
<dbReference type="GO" id="GO:0003723">
    <property type="term" value="F:RNA binding"/>
    <property type="evidence" value="ECO:0007669"/>
    <property type="project" value="InterPro"/>
</dbReference>
<gene>
    <name evidence="2" type="ORF">OCU04_004456</name>
</gene>
<dbReference type="EMBL" id="JAPEIS010000004">
    <property type="protein sequence ID" value="KAJ8067076.1"/>
    <property type="molecule type" value="Genomic_DNA"/>
</dbReference>
<dbReference type="PANTHER" id="PTHR47803:SF1">
    <property type="entry name" value="TRNA-SPECIFIC ADENOSINE DEAMINASE 1"/>
    <property type="match status" value="1"/>
</dbReference>
<keyword evidence="3" id="KW-1185">Reference proteome</keyword>
<dbReference type="Proteomes" id="UP001152300">
    <property type="component" value="Unassembled WGS sequence"/>
</dbReference>
<dbReference type="GO" id="GO:0043829">
    <property type="term" value="F:tRNA-specific adenosine-37 deaminase activity"/>
    <property type="evidence" value="ECO:0007669"/>
    <property type="project" value="TreeGrafter"/>
</dbReference>
<dbReference type="InterPro" id="IPR042935">
    <property type="entry name" value="Tad1"/>
</dbReference>
<dbReference type="GO" id="GO:0002100">
    <property type="term" value="P:tRNA wobble adenosine to inosine editing"/>
    <property type="evidence" value="ECO:0007669"/>
    <property type="project" value="InterPro"/>
</dbReference>
<dbReference type="InterPro" id="IPR002466">
    <property type="entry name" value="A_deamin"/>
</dbReference>
<dbReference type="PROSITE" id="PS50141">
    <property type="entry name" value="A_DEAMIN_EDITASE"/>
    <property type="match status" value="1"/>
</dbReference>
<accession>A0A9X0AQI1</accession>
<sequence length="432" mass="47750">MDKSNQIHDPSGDEIANVVLKQFDELPTKRKPLNRGEGAREWVPLSGIVASGENGLTCLSLATGMKCLPHSKLPQAQGNVLHDWHAEILCLRSLNHFLLQEILALLSTPSTPSTPSQYLQHRPPETITHDAFQPFELKPHIKLFMYCSEAPCGDASMELTMAAQDDATPWALPPSISGAEEGEAKTELPGRANFQLLGRVRRKPSRPDAPPTLSKSCSDKLASIQYTSLLSSLTSLFISPQNMYFHSLILPATQYSAVGFTRCFQTRLSALQNIAEGKRKSGYKFHEMGIKTTTREFTYSRRCETINAKALEYVSSNLSTSWIRGDGKTGGETLVNGALQGRKQFDVRGASRVCRRRAWKVGLEVLGVIAAMEIAGKGVVERMRSCLVVGAYKELKGSEILRERRRVKEEVRECLGGWVRNEGDDGFGVEVS</sequence>
<evidence type="ECO:0000259" key="1">
    <source>
        <dbReference type="PROSITE" id="PS50141"/>
    </source>
</evidence>
<name>A0A9X0AQI1_9HELO</name>
<dbReference type="PANTHER" id="PTHR47803">
    <property type="entry name" value="TRNA-SPECIFIC ADENOSINE DEAMINASE 1"/>
    <property type="match status" value="1"/>
</dbReference>
<dbReference type="SMART" id="SM00552">
    <property type="entry name" value="ADEAMc"/>
    <property type="match status" value="1"/>
</dbReference>
<dbReference type="AlphaFoldDB" id="A0A9X0AQI1"/>
<dbReference type="OrthoDB" id="10268011at2759"/>
<evidence type="ECO:0000313" key="3">
    <source>
        <dbReference type="Proteomes" id="UP001152300"/>
    </source>
</evidence>
<evidence type="ECO:0000313" key="2">
    <source>
        <dbReference type="EMBL" id="KAJ8067076.1"/>
    </source>
</evidence>